<proteinExistence type="predicted"/>
<feature type="chain" id="PRO_5022205091" description="Peptidase S74 domain-containing protein" evidence="1">
    <location>
        <begin position="23"/>
        <end position="1032"/>
    </location>
</feature>
<feature type="signal peptide" evidence="1">
    <location>
        <begin position="1"/>
        <end position="22"/>
    </location>
</feature>
<gene>
    <name evidence="3" type="ORF">E3J62_00810</name>
</gene>
<evidence type="ECO:0000313" key="3">
    <source>
        <dbReference type="EMBL" id="TET47632.1"/>
    </source>
</evidence>
<dbReference type="InterPro" id="IPR030392">
    <property type="entry name" value="S74_ICA"/>
</dbReference>
<comment type="caution">
    <text evidence="3">The sequence shown here is derived from an EMBL/GenBank/DDBJ whole genome shotgun (WGS) entry which is preliminary data.</text>
</comment>
<sequence length="1032" mass="103295">MSKRILIVIVLAAFAVCAVAVAQQRKAIDGARLGKVEVKRTESHVMKPARMLVVPWHINYQGYLTDDAGNPINDTLSMTFGIWDDPGAGSELWNENGNVVVEEGLFNVVLGSTTPIPSDVFGAGQSRWLELTIVAQTLSPRTEITSVGYAYRAVKADSADDAGMVDGFDASATPGASDLFPLSAGDIQYVNEGQTDAITSGMILDGTIVRGDAEAAFKAPYADTADYAFAAPVGSDNDWTITGSVLHPSADYGLAMRSSNVLYGTNDSTHVNLGIACTTGMSGQNYKYCTVSGGLSNSAGDWYATVGGGAGNVASDWYATVGGGQNNTASGNRGTVGGGESNVASALFATIAGGQNNTASGSHATVGGGYADTTRAVYGAVLSGRHNIAGDQPEDTAAVVAGGSDNAAVAVYSSVGGGFGNTASGSGATVAGGAFNTATDTAATVGGGGSNTANGSGATVAGGAFNTAGSPGATVSGGGYSSASSYGATVAGGGYNAASGSWATVGGGYADTVAGDYSFAAGNLVRVAGAADYTFAFGRDFTTSTPNAVIFHNSVDPISVGIGTVSPTERLDVDGTVQMTGFSLPAGAATGYVLTSDASGQGAWQAAAGDNDWTITGSVLHPSSSYGLAMRSFNVLYGVYDTTHVNLGIACTTGTSGQNRAFCTVSGGYGNTASYDYAAVGGGSGNTAGGYHGTVSGGEKSSATGQYAVVGGGRDNTASGNGAAIGGGGMNVVNGDWAAIGGGWDNAAAGNLATVGGGEQNTAGGQYATVGGGYADTASGDYATVAGGDSNNAGGTGASVGGGRDNTASQLCTTIGGGQDNTASDLYTTVCGGLNNTASGFGATVGGGWNNIASGYYATVAGGEADTVTGWHSFAAGRQVRVTADYTFGFGRNFTTSTANAVIFYHSPGPVRVGIGNTAPTHLLDVGTNGAYCNGFTWVDGSSREYKEQIVELTSEEAIEAVSRLTPVRYNYKSDKDETFVGFIAEDVPDLVATKDRKGVSPMDIVAVLTKVVQEQQERIEALEAKIETMGK</sequence>
<feature type="domain" description="Peptidase S74" evidence="2">
    <location>
        <begin position="942"/>
        <end position="1032"/>
    </location>
</feature>
<dbReference type="PROSITE" id="PS51688">
    <property type="entry name" value="ICA"/>
    <property type="match status" value="1"/>
</dbReference>
<accession>A0A523UYM3</accession>
<evidence type="ECO:0000259" key="2">
    <source>
        <dbReference type="PROSITE" id="PS51688"/>
    </source>
</evidence>
<reference evidence="3 4" key="1">
    <citation type="submission" date="2019-03" db="EMBL/GenBank/DDBJ databases">
        <title>Metabolic potential of uncultured bacteria and archaea associated with petroleum seepage in deep-sea sediments.</title>
        <authorList>
            <person name="Dong X."/>
            <person name="Hubert C."/>
        </authorList>
    </citation>
    <scope>NUCLEOTIDE SEQUENCE [LARGE SCALE GENOMIC DNA]</scope>
    <source>
        <strain evidence="3">E44_bin18</strain>
    </source>
</reference>
<name>A0A523UYM3_UNCT6</name>
<dbReference type="InterPro" id="IPR011049">
    <property type="entry name" value="Serralysin-like_metalloprot_C"/>
</dbReference>
<organism evidence="3 4">
    <name type="scientific">candidate division TA06 bacterium</name>
    <dbReference type="NCBI Taxonomy" id="2250710"/>
    <lineage>
        <taxon>Bacteria</taxon>
        <taxon>Bacteria division TA06</taxon>
    </lineage>
</organism>
<dbReference type="Proteomes" id="UP000315525">
    <property type="component" value="Unassembled WGS sequence"/>
</dbReference>
<dbReference type="AlphaFoldDB" id="A0A523UYM3"/>
<evidence type="ECO:0000256" key="1">
    <source>
        <dbReference type="SAM" id="SignalP"/>
    </source>
</evidence>
<evidence type="ECO:0000313" key="4">
    <source>
        <dbReference type="Proteomes" id="UP000315525"/>
    </source>
</evidence>
<keyword evidence="1" id="KW-0732">Signal</keyword>
<dbReference type="Gene3D" id="2.150.10.10">
    <property type="entry name" value="Serralysin-like metalloprotease, C-terminal"/>
    <property type="match status" value="4"/>
</dbReference>
<dbReference type="Pfam" id="PF13884">
    <property type="entry name" value="Peptidase_S74"/>
    <property type="match status" value="1"/>
</dbReference>
<protein>
    <recommendedName>
        <fullName evidence="2">Peptidase S74 domain-containing protein</fullName>
    </recommendedName>
</protein>
<dbReference type="EMBL" id="SOJN01000012">
    <property type="protein sequence ID" value="TET47632.1"/>
    <property type="molecule type" value="Genomic_DNA"/>
</dbReference>